<name>A0A3S5A4M3_9PLAT</name>
<proteinExistence type="predicted"/>
<comment type="caution">
    <text evidence="1">The sequence shown here is derived from an EMBL/GenBank/DDBJ whole genome shotgun (WGS) entry which is preliminary data.</text>
</comment>
<dbReference type="EMBL" id="CAAALY010022581">
    <property type="protein sequence ID" value="VEL14860.1"/>
    <property type="molecule type" value="Genomic_DNA"/>
</dbReference>
<dbReference type="Proteomes" id="UP000784294">
    <property type="component" value="Unassembled WGS sequence"/>
</dbReference>
<reference evidence="1" key="1">
    <citation type="submission" date="2018-11" db="EMBL/GenBank/DDBJ databases">
        <authorList>
            <consortium name="Pathogen Informatics"/>
        </authorList>
    </citation>
    <scope>NUCLEOTIDE SEQUENCE</scope>
</reference>
<organism evidence="1 2">
    <name type="scientific">Protopolystoma xenopodis</name>
    <dbReference type="NCBI Taxonomy" id="117903"/>
    <lineage>
        <taxon>Eukaryota</taxon>
        <taxon>Metazoa</taxon>
        <taxon>Spiralia</taxon>
        <taxon>Lophotrochozoa</taxon>
        <taxon>Platyhelminthes</taxon>
        <taxon>Monogenea</taxon>
        <taxon>Polyopisthocotylea</taxon>
        <taxon>Polystomatidea</taxon>
        <taxon>Polystomatidae</taxon>
        <taxon>Protopolystoma</taxon>
    </lineage>
</organism>
<keyword evidence="2" id="KW-1185">Reference proteome</keyword>
<protein>
    <submittedName>
        <fullName evidence="1">Uncharacterized protein</fullName>
    </submittedName>
</protein>
<accession>A0A3S5A4M3</accession>
<evidence type="ECO:0000313" key="2">
    <source>
        <dbReference type="Proteomes" id="UP000784294"/>
    </source>
</evidence>
<evidence type="ECO:0000313" key="1">
    <source>
        <dbReference type="EMBL" id="VEL14860.1"/>
    </source>
</evidence>
<sequence length="227" mass="25274">MVLISESNKAVCLVATSDCGFITTDISLEHGAEPLVSQDDSLSQPMPLIFGSSSYGIHSTWNPDVLRQSATMPALHVPDMNEEECDWEEKLERVSEGMRLIRGVQEDNISLASRKLSVLTSPPGSFASTSHADSLRLLGAHSASSSSGQTWGLKIIERAPSRNFLPDGCLEAEADAGFTTNKLEVKQWEPHVQRWSDFRKPGRLSQHQFHQQNRLHLKHRKQQVHIP</sequence>
<gene>
    <name evidence="1" type="ORF">PXEA_LOCUS8300</name>
</gene>
<dbReference type="AlphaFoldDB" id="A0A3S5A4M3"/>